<reference evidence="3" key="1">
    <citation type="journal article" date="2021" name="PeerJ">
        <title>Extensive microbial diversity within the chicken gut microbiome revealed by metagenomics and culture.</title>
        <authorList>
            <person name="Gilroy R."/>
            <person name="Ravi A."/>
            <person name="Getino M."/>
            <person name="Pursley I."/>
            <person name="Horton D.L."/>
            <person name="Alikhan N.F."/>
            <person name="Baker D."/>
            <person name="Gharbi K."/>
            <person name="Hall N."/>
            <person name="Watson M."/>
            <person name="Adriaenssens E.M."/>
            <person name="Foster-Nyarko E."/>
            <person name="Jarju S."/>
            <person name="Secka A."/>
            <person name="Antonio M."/>
            <person name="Oren A."/>
            <person name="Chaudhuri R.R."/>
            <person name="La Ragione R."/>
            <person name="Hildebrand F."/>
            <person name="Pallen M.J."/>
        </authorList>
    </citation>
    <scope>NUCLEOTIDE SEQUENCE</scope>
    <source>
        <strain evidence="3">ChiHjej13B12-4958</strain>
    </source>
</reference>
<organism evidence="3 4">
    <name type="scientific">Candidatus Corynebacterium faecigallinarum</name>
    <dbReference type="NCBI Taxonomy" id="2838528"/>
    <lineage>
        <taxon>Bacteria</taxon>
        <taxon>Bacillati</taxon>
        <taxon>Actinomycetota</taxon>
        <taxon>Actinomycetes</taxon>
        <taxon>Mycobacteriales</taxon>
        <taxon>Corynebacteriaceae</taxon>
        <taxon>Corynebacterium</taxon>
    </lineage>
</organism>
<reference evidence="3" key="2">
    <citation type="submission" date="2021-04" db="EMBL/GenBank/DDBJ databases">
        <authorList>
            <person name="Gilroy R."/>
        </authorList>
    </citation>
    <scope>NUCLEOTIDE SEQUENCE</scope>
    <source>
        <strain evidence="3">ChiHjej13B12-4958</strain>
    </source>
</reference>
<dbReference type="InterPro" id="IPR021424">
    <property type="entry name" value="PorA"/>
</dbReference>
<feature type="compositionally biased region" description="Acidic residues" evidence="1">
    <location>
        <begin position="68"/>
        <end position="77"/>
    </location>
</feature>
<gene>
    <name evidence="3" type="ORF">H9751_01395</name>
</gene>
<feature type="region of interest" description="Disordered" evidence="1">
    <location>
        <begin position="63"/>
        <end position="85"/>
    </location>
</feature>
<dbReference type="PROSITE" id="PS51257">
    <property type="entry name" value="PROKAR_LIPOPROTEIN"/>
    <property type="match status" value="1"/>
</dbReference>
<evidence type="ECO:0000313" key="4">
    <source>
        <dbReference type="Proteomes" id="UP000823858"/>
    </source>
</evidence>
<dbReference type="Pfam" id="PF11271">
    <property type="entry name" value="PorA"/>
    <property type="match status" value="1"/>
</dbReference>
<dbReference type="AlphaFoldDB" id="A0A9D2TMV3"/>
<comment type="caution">
    <text evidence="3">The sequence shown here is derived from an EMBL/GenBank/DDBJ whole genome shotgun (WGS) entry which is preliminary data.</text>
</comment>
<evidence type="ECO:0000256" key="1">
    <source>
        <dbReference type="SAM" id="MobiDB-lite"/>
    </source>
</evidence>
<name>A0A9D2TMV3_9CORY</name>
<dbReference type="EMBL" id="DWVP01000001">
    <property type="protein sequence ID" value="HJC84207.1"/>
    <property type="molecule type" value="Genomic_DNA"/>
</dbReference>
<sequence>MVCMLPRSRVVAVLALGLGCILIAVGLALPTLVPPERPVPLSLEQRQLTMEDDAAEIGPSYLLGGADADGEEAEGEGDQPQSVTAPVTKTYAVSLGEPADDDAAAATVGVTSVRDDLADARAGAGADAGSSDAPAAADATTQNPDALLDAEVWSYRIDRHTGESLGEAKVADTPGTPAAPTEVTGQWLSFPRGTGQEDYRVFDNLLRRDLPAAFVQTEEVDGEEVFVFRQEFDNEPVAVGNPDYLRNSPAVTMADTTEGQDAQLVRSGVREFRVEPSSGMIVSVTEDLRDAYVVGDEEIELLSAFTGSTPDDVRGMLLGQAVELGRDRPTRQWGLALTVTGAIVALGSAVVALRPQGRQSRHARYRRQQR</sequence>
<keyword evidence="2" id="KW-0472">Membrane</keyword>
<feature type="transmembrane region" description="Helical" evidence="2">
    <location>
        <begin position="333"/>
        <end position="353"/>
    </location>
</feature>
<evidence type="ECO:0000256" key="2">
    <source>
        <dbReference type="SAM" id="Phobius"/>
    </source>
</evidence>
<proteinExistence type="predicted"/>
<accession>A0A9D2TMV3</accession>
<evidence type="ECO:0000313" key="3">
    <source>
        <dbReference type="EMBL" id="HJC84207.1"/>
    </source>
</evidence>
<keyword evidence="2" id="KW-0812">Transmembrane</keyword>
<keyword evidence="2" id="KW-1133">Transmembrane helix</keyword>
<protein>
    <submittedName>
        <fullName evidence="3">DUF3068 domain-containing protein</fullName>
    </submittedName>
</protein>
<dbReference type="Proteomes" id="UP000823858">
    <property type="component" value="Unassembled WGS sequence"/>
</dbReference>